<dbReference type="GO" id="GO:0016987">
    <property type="term" value="F:sigma factor activity"/>
    <property type="evidence" value="ECO:0007669"/>
    <property type="project" value="UniProtKB-KW"/>
</dbReference>
<dbReference type="SUPFAM" id="SSF88659">
    <property type="entry name" value="Sigma3 and sigma4 domains of RNA polymerase sigma factors"/>
    <property type="match status" value="1"/>
</dbReference>
<dbReference type="GO" id="GO:0003677">
    <property type="term" value="F:DNA binding"/>
    <property type="evidence" value="ECO:0007669"/>
    <property type="project" value="UniProtKB-KW"/>
</dbReference>
<dbReference type="Proteomes" id="UP000553776">
    <property type="component" value="Unassembled WGS sequence"/>
</dbReference>
<dbReference type="EMBL" id="JACJVR010000144">
    <property type="protein sequence ID" value="MBB6695858.1"/>
    <property type="molecule type" value="Genomic_DNA"/>
</dbReference>
<dbReference type="GO" id="GO:0006352">
    <property type="term" value="P:DNA-templated transcription initiation"/>
    <property type="evidence" value="ECO:0007669"/>
    <property type="project" value="InterPro"/>
</dbReference>
<keyword evidence="10" id="KW-1185">Reference proteome</keyword>
<evidence type="ECO:0000256" key="1">
    <source>
        <dbReference type="ARBA" id="ARBA00010641"/>
    </source>
</evidence>
<dbReference type="CDD" id="cd06171">
    <property type="entry name" value="Sigma70_r4"/>
    <property type="match status" value="1"/>
</dbReference>
<dbReference type="GO" id="GO:0006950">
    <property type="term" value="P:response to stress"/>
    <property type="evidence" value="ECO:0007669"/>
    <property type="project" value="UniProtKB-ARBA"/>
</dbReference>
<feature type="domain" description="RNA polymerase sigma factor 70 region 4 type 2" evidence="8">
    <location>
        <begin position="124"/>
        <end position="175"/>
    </location>
</feature>
<dbReference type="InterPro" id="IPR007627">
    <property type="entry name" value="RNA_pol_sigma70_r2"/>
</dbReference>
<dbReference type="PROSITE" id="PS01063">
    <property type="entry name" value="SIGMA70_ECF"/>
    <property type="match status" value="1"/>
</dbReference>
<dbReference type="RefSeq" id="WP_185139806.1">
    <property type="nucleotide sequence ID" value="NZ_JACJVR010000144.1"/>
</dbReference>
<evidence type="ECO:0000256" key="2">
    <source>
        <dbReference type="ARBA" id="ARBA00023015"/>
    </source>
</evidence>
<dbReference type="InterPro" id="IPR036388">
    <property type="entry name" value="WH-like_DNA-bd_sf"/>
</dbReference>
<evidence type="ECO:0000259" key="8">
    <source>
        <dbReference type="Pfam" id="PF08281"/>
    </source>
</evidence>
<evidence type="ECO:0000256" key="5">
    <source>
        <dbReference type="ARBA" id="ARBA00023163"/>
    </source>
</evidence>
<dbReference type="PANTHER" id="PTHR43133:SF51">
    <property type="entry name" value="RNA POLYMERASE SIGMA FACTOR"/>
    <property type="match status" value="1"/>
</dbReference>
<comment type="similarity">
    <text evidence="1 6">Belongs to the sigma-70 factor family. ECF subfamily.</text>
</comment>
<keyword evidence="5 6" id="KW-0804">Transcription</keyword>
<accession>A0A841UA44</accession>
<sequence>MDKRMNAADRETVERFRGGDREAFGELVRKHRAQAVDWAYAIVRDPFRAEDVAQDALIASFLRSESLEQPDRFASWLRRIVRNKAYDALRAEKRRPMAPYSEETEAEDACTPERIALDRERRDSVSATLQALPDRNRRIVEAHYLQERTPEEIAQAFGLAVSNVYNILSRSKMKLQEERFKRETALDKKRRLALGLTSRRMLPVPEFRSAYASLGHVLHDALAAGCTDGSASLSDTMGYTGQAFRIQTTADCGLSGSLIYDWGYVLERIAETYGTRARWIGRPGQVPTPETLVRALDSIREAIGRGIPVVAWNLSRAEFSMLYGFDDESERFACRAAGGTAPEVPYARLGRDLDHPELFVGWLENAEASSFGPPSLVRALDAILRHAHGQEPRVPGYVAGLAAYDAWIEAFAEDREQPVGHAYQVALLAEARQHAVAFLSGRAEHPAVAGDPAVARLWREAADYYREVHLVLTRLYPSFPYGMPGVRLDIREPSMRGIREAREAEKAGIDRLERIYSRWVGRG</sequence>
<dbReference type="Gene3D" id="1.10.10.10">
    <property type="entry name" value="Winged helix-like DNA-binding domain superfamily/Winged helix DNA-binding domain"/>
    <property type="match status" value="1"/>
</dbReference>
<dbReference type="PANTHER" id="PTHR43133">
    <property type="entry name" value="RNA POLYMERASE ECF-TYPE SIGMA FACTO"/>
    <property type="match status" value="1"/>
</dbReference>
<dbReference type="InterPro" id="IPR039425">
    <property type="entry name" value="RNA_pol_sigma-70-like"/>
</dbReference>
<dbReference type="InterPro" id="IPR013325">
    <property type="entry name" value="RNA_pol_sigma_r2"/>
</dbReference>
<evidence type="ECO:0000259" key="7">
    <source>
        <dbReference type="Pfam" id="PF04542"/>
    </source>
</evidence>
<dbReference type="InterPro" id="IPR014284">
    <property type="entry name" value="RNA_pol_sigma-70_dom"/>
</dbReference>
<dbReference type="Pfam" id="PF08281">
    <property type="entry name" value="Sigma70_r4_2"/>
    <property type="match status" value="1"/>
</dbReference>
<evidence type="ECO:0000313" key="10">
    <source>
        <dbReference type="Proteomes" id="UP000553776"/>
    </source>
</evidence>
<evidence type="ECO:0000313" key="9">
    <source>
        <dbReference type="EMBL" id="MBB6695858.1"/>
    </source>
</evidence>
<evidence type="ECO:0000256" key="6">
    <source>
        <dbReference type="RuleBase" id="RU000716"/>
    </source>
</evidence>
<proteinExistence type="inferred from homology"/>
<dbReference type="InterPro" id="IPR013249">
    <property type="entry name" value="RNA_pol_sigma70_r4_t2"/>
</dbReference>
<keyword evidence="4 6" id="KW-0238">DNA-binding</keyword>
<evidence type="ECO:0000256" key="3">
    <source>
        <dbReference type="ARBA" id="ARBA00023082"/>
    </source>
</evidence>
<dbReference type="SUPFAM" id="SSF88946">
    <property type="entry name" value="Sigma2 domain of RNA polymerase sigma factors"/>
    <property type="match status" value="1"/>
</dbReference>
<reference evidence="9 10" key="1">
    <citation type="submission" date="2020-08" db="EMBL/GenBank/DDBJ databases">
        <title>Cohnella phylogeny.</title>
        <authorList>
            <person name="Dunlap C."/>
        </authorList>
    </citation>
    <scope>NUCLEOTIDE SEQUENCE [LARGE SCALE GENOMIC DNA]</scope>
    <source>
        <strain evidence="9 10">DSM 25239</strain>
    </source>
</reference>
<dbReference type="InterPro" id="IPR013324">
    <property type="entry name" value="RNA_pol_sigma_r3/r4-like"/>
</dbReference>
<organism evidence="9 10">
    <name type="scientific">Cohnella xylanilytica</name>
    <dbReference type="NCBI Taxonomy" id="557555"/>
    <lineage>
        <taxon>Bacteria</taxon>
        <taxon>Bacillati</taxon>
        <taxon>Bacillota</taxon>
        <taxon>Bacilli</taxon>
        <taxon>Bacillales</taxon>
        <taxon>Paenibacillaceae</taxon>
        <taxon>Cohnella</taxon>
    </lineage>
</organism>
<keyword evidence="2 6" id="KW-0805">Transcription regulation</keyword>
<keyword evidence="3 6" id="KW-0731">Sigma factor</keyword>
<feature type="domain" description="RNA polymerase sigma-70 region 2" evidence="7">
    <location>
        <begin position="27"/>
        <end position="95"/>
    </location>
</feature>
<comment type="caution">
    <text evidence="9">The sequence shown here is derived from an EMBL/GenBank/DDBJ whole genome shotgun (WGS) entry which is preliminary data.</text>
</comment>
<dbReference type="Gene3D" id="1.10.1740.10">
    <property type="match status" value="1"/>
</dbReference>
<dbReference type="AlphaFoldDB" id="A0A841UA44"/>
<name>A0A841UA44_9BACL</name>
<gene>
    <name evidence="9" type="ORF">H7B90_31140</name>
</gene>
<dbReference type="Pfam" id="PF04542">
    <property type="entry name" value="Sigma70_r2"/>
    <property type="match status" value="1"/>
</dbReference>
<evidence type="ECO:0000256" key="4">
    <source>
        <dbReference type="ARBA" id="ARBA00023125"/>
    </source>
</evidence>
<protein>
    <recommendedName>
        <fullName evidence="6">RNA polymerase sigma factor</fullName>
    </recommendedName>
</protein>
<dbReference type="NCBIfam" id="TIGR02937">
    <property type="entry name" value="sigma70-ECF"/>
    <property type="match status" value="1"/>
</dbReference>
<dbReference type="InterPro" id="IPR000838">
    <property type="entry name" value="RNA_pol_sigma70_ECF_CS"/>
</dbReference>